<evidence type="ECO:0000259" key="1">
    <source>
        <dbReference type="PROSITE" id="PS50263"/>
    </source>
</evidence>
<dbReference type="PANTHER" id="PTHR47799:SF1">
    <property type="entry name" value="OMEGA-AMIDASE YAFV"/>
    <property type="match status" value="1"/>
</dbReference>
<sequence length="264" mass="30290">MRVGLAQMDLVWENKEENIKKAEQMIIDAVKKQIDYLLFPEMSLTGFSMNVNVIGEKKDKSETLEVFSEFGKRYNVFIGIGYVEKRKEKAYNRYAIINPNGEVLIDYAKIHPFSYGEEGIYYTGGSKIEKADIKGVQTVPFICYDLRFPEVFQIASKDSCFITIAANWPKQRREHWITLLKARAIENQCYIAGVNRVGIGNGLEYSGDSMIISPYGEILSKNIEGEGIISADIDVTFALSYRNDFCLKKDRKEQLYLQLFHRPV</sequence>
<name>A0A7V7UDB7_9FIRM</name>
<dbReference type="InterPro" id="IPR003010">
    <property type="entry name" value="C-N_Hydrolase"/>
</dbReference>
<proteinExistence type="predicted"/>
<dbReference type="InterPro" id="IPR052737">
    <property type="entry name" value="Omega-amidase_YafV"/>
</dbReference>
<organism evidence="2 3">
    <name type="scientific">Candidatus Galacturonatibacter soehngenii</name>
    <dbReference type="NCBI Taxonomy" id="2307010"/>
    <lineage>
        <taxon>Bacteria</taxon>
        <taxon>Bacillati</taxon>
        <taxon>Bacillota</taxon>
        <taxon>Clostridia</taxon>
        <taxon>Lachnospirales</taxon>
        <taxon>Lachnospiraceae</taxon>
        <taxon>Candidatus Galacturonatibacter</taxon>
    </lineage>
</organism>
<dbReference type="PANTHER" id="PTHR47799">
    <property type="entry name" value="OMEGA-AMIDASE YAFV"/>
    <property type="match status" value="1"/>
</dbReference>
<dbReference type="PROSITE" id="PS50263">
    <property type="entry name" value="CN_HYDROLASE"/>
    <property type="match status" value="1"/>
</dbReference>
<dbReference type="GO" id="GO:0050152">
    <property type="term" value="F:omega-amidase activity"/>
    <property type="evidence" value="ECO:0007669"/>
    <property type="project" value="TreeGrafter"/>
</dbReference>
<dbReference type="SUPFAM" id="SSF56317">
    <property type="entry name" value="Carbon-nitrogen hydrolase"/>
    <property type="match status" value="1"/>
</dbReference>
<protein>
    <submittedName>
        <fullName evidence="2">Carbon-nitrogen family hydrolase</fullName>
    </submittedName>
</protein>
<dbReference type="Proteomes" id="UP000461768">
    <property type="component" value="Unassembled WGS sequence"/>
</dbReference>
<dbReference type="OrthoDB" id="9811121at2"/>
<evidence type="ECO:0000313" key="2">
    <source>
        <dbReference type="EMBL" id="KAB1440196.1"/>
    </source>
</evidence>
<keyword evidence="3" id="KW-1185">Reference proteome</keyword>
<dbReference type="Gene3D" id="3.60.110.10">
    <property type="entry name" value="Carbon-nitrogen hydrolase"/>
    <property type="match status" value="1"/>
</dbReference>
<gene>
    <name evidence="2" type="ORF">F7O84_03730</name>
</gene>
<dbReference type="AlphaFoldDB" id="A0A7V7UDB7"/>
<feature type="domain" description="CN hydrolase" evidence="1">
    <location>
        <begin position="1"/>
        <end position="235"/>
    </location>
</feature>
<evidence type="ECO:0000313" key="3">
    <source>
        <dbReference type="Proteomes" id="UP000461768"/>
    </source>
</evidence>
<dbReference type="GO" id="GO:0106008">
    <property type="term" value="F:2-oxoglutaramate amidase activity"/>
    <property type="evidence" value="ECO:0007669"/>
    <property type="project" value="TreeGrafter"/>
</dbReference>
<reference evidence="2 3" key="1">
    <citation type="submission" date="2019-09" db="EMBL/GenBank/DDBJ databases">
        <authorList>
            <person name="Valk L.C."/>
        </authorList>
    </citation>
    <scope>NUCLEOTIDE SEQUENCE [LARGE SCALE GENOMIC DNA]</scope>
    <source>
        <strain evidence="2">GalUA</strain>
    </source>
</reference>
<keyword evidence="2" id="KW-0378">Hydrolase</keyword>
<reference evidence="2 3" key="2">
    <citation type="submission" date="2020-02" db="EMBL/GenBank/DDBJ databases">
        <title>Candidatus Galacturonibacter soehngenii shows hetero-acetogenic catabolism of galacturonic acid but lacks a canonical carbon monoxide dehydrogenase/acetyl-CoA synthase complex.</title>
        <authorList>
            <person name="Diender M."/>
            <person name="Stouten G.R."/>
            <person name="Petersen J.F."/>
            <person name="Nielsen P.H."/>
            <person name="Dueholm M.S."/>
            <person name="Pronk J.T."/>
            <person name="Van Loosdrecht M.C.M."/>
        </authorList>
    </citation>
    <scope>NUCLEOTIDE SEQUENCE [LARGE SCALE GENOMIC DNA]</scope>
    <source>
        <strain evidence="2">GalUA</strain>
    </source>
</reference>
<dbReference type="InterPro" id="IPR036526">
    <property type="entry name" value="C-N_Hydrolase_sf"/>
</dbReference>
<comment type="caution">
    <text evidence="2">The sequence shown here is derived from an EMBL/GenBank/DDBJ whole genome shotgun (WGS) entry which is preliminary data.</text>
</comment>
<dbReference type="Pfam" id="PF00795">
    <property type="entry name" value="CN_hydrolase"/>
    <property type="match status" value="1"/>
</dbReference>
<accession>A0A7V7UDB7</accession>
<dbReference type="EMBL" id="WAGX01000004">
    <property type="protein sequence ID" value="KAB1440196.1"/>
    <property type="molecule type" value="Genomic_DNA"/>
</dbReference>